<dbReference type="Proteomes" id="UP000184363">
    <property type="component" value="Unassembled WGS sequence"/>
</dbReference>
<keyword evidence="3" id="KW-1185">Reference proteome</keyword>
<dbReference type="OrthoDB" id="9799454at2"/>
<proteinExistence type="predicted"/>
<evidence type="ECO:0000259" key="1">
    <source>
        <dbReference type="Pfam" id="PF00571"/>
    </source>
</evidence>
<dbReference type="SUPFAM" id="SSF54631">
    <property type="entry name" value="CBS-domain pair"/>
    <property type="match status" value="1"/>
</dbReference>
<dbReference type="EMBL" id="FRAP01000011">
    <property type="protein sequence ID" value="SHK75695.1"/>
    <property type="molecule type" value="Genomic_DNA"/>
</dbReference>
<dbReference type="Gene3D" id="3.10.580.10">
    <property type="entry name" value="CBS-domain"/>
    <property type="match status" value="1"/>
</dbReference>
<dbReference type="STRING" id="1848.SAMN05443637_111159"/>
<dbReference type="InterPro" id="IPR000644">
    <property type="entry name" value="CBS_dom"/>
</dbReference>
<feature type="domain" description="CBS" evidence="1">
    <location>
        <begin position="3"/>
        <end position="39"/>
    </location>
</feature>
<gene>
    <name evidence="2" type="ORF">SAMN05443637_111159</name>
</gene>
<organism evidence="2 3">
    <name type="scientific">Pseudonocardia thermophila</name>
    <dbReference type="NCBI Taxonomy" id="1848"/>
    <lineage>
        <taxon>Bacteria</taxon>
        <taxon>Bacillati</taxon>
        <taxon>Actinomycetota</taxon>
        <taxon>Actinomycetes</taxon>
        <taxon>Pseudonocardiales</taxon>
        <taxon>Pseudonocardiaceae</taxon>
        <taxon>Pseudonocardia</taxon>
    </lineage>
</organism>
<sequence>MIVRDVMTTAVETVGPDTPVHTALARLAERGFTALPVATRTGGWSAS</sequence>
<dbReference type="Pfam" id="PF00571">
    <property type="entry name" value="CBS"/>
    <property type="match status" value="1"/>
</dbReference>
<accession>A0A1M6V2W0</accession>
<evidence type="ECO:0000313" key="3">
    <source>
        <dbReference type="Proteomes" id="UP000184363"/>
    </source>
</evidence>
<name>A0A1M6V2W0_PSETH</name>
<protein>
    <submittedName>
        <fullName evidence="2">CBS domain-containing protein</fullName>
    </submittedName>
</protein>
<dbReference type="AlphaFoldDB" id="A0A1M6V2W0"/>
<dbReference type="InterPro" id="IPR046342">
    <property type="entry name" value="CBS_dom_sf"/>
</dbReference>
<dbReference type="RefSeq" id="WP_143172186.1">
    <property type="nucleotide sequence ID" value="NZ_FRAP01000011.1"/>
</dbReference>
<reference evidence="2 3" key="1">
    <citation type="submission" date="2016-11" db="EMBL/GenBank/DDBJ databases">
        <authorList>
            <person name="Jaros S."/>
            <person name="Januszkiewicz K."/>
            <person name="Wedrychowicz H."/>
        </authorList>
    </citation>
    <scope>NUCLEOTIDE SEQUENCE [LARGE SCALE GENOMIC DNA]</scope>
    <source>
        <strain evidence="2 3">DSM 43832</strain>
    </source>
</reference>
<evidence type="ECO:0000313" key="2">
    <source>
        <dbReference type="EMBL" id="SHK75695.1"/>
    </source>
</evidence>